<keyword evidence="1" id="KW-0812">Transmembrane</keyword>
<accession>A0A8H8CEZ7</accession>
<keyword evidence="1" id="KW-1133">Transmembrane helix</keyword>
<evidence type="ECO:0000313" key="2">
    <source>
        <dbReference type="EMBL" id="KAG5162454.1"/>
    </source>
</evidence>
<evidence type="ECO:0000256" key="1">
    <source>
        <dbReference type="SAM" id="Phobius"/>
    </source>
</evidence>
<keyword evidence="1" id="KW-0472">Membrane</keyword>
<proteinExistence type="predicted"/>
<dbReference type="AlphaFoldDB" id="A0A8H8CEZ7"/>
<sequence length="294" mass="32196">MHTNTESTAIPGASVAGLGIYDNKFAHNSSVGSYAVDGQQPTYFLIENLSSNELSSLSNQVLFQTIQYPPGPHQIEIVYYGSSETAPLIMTSLLVHNQTMNLDNSSLTDVTLPATPSTSIPLPTATTTTSSGKQGINSSAPIISEFCGAFLGVLGVLGLFILYNRRRRQLRELAVAERTASPFPTMTGQSVVPASKLLRHLRFDPERSQITPPERPNPLRKTRRLVSAHILSSIMRTRQAPPAQINTDSDMNSRIPRRSPSLRLLVHEDSGVRLQRPIENQITVVEVPPTYTPL</sequence>
<feature type="transmembrane region" description="Helical" evidence="1">
    <location>
        <begin position="142"/>
        <end position="163"/>
    </location>
</feature>
<reference evidence="2" key="1">
    <citation type="submission" date="2021-02" db="EMBL/GenBank/DDBJ databases">
        <title>Psilocybe cubensis genome.</title>
        <authorList>
            <person name="Mckernan K.J."/>
            <person name="Crawford S."/>
            <person name="Trippe A."/>
            <person name="Kane L.T."/>
            <person name="Mclaughlin S."/>
        </authorList>
    </citation>
    <scope>NUCLEOTIDE SEQUENCE [LARGE SCALE GENOMIC DNA]</scope>
    <source>
        <strain evidence="2">MGC-MH-2018</strain>
    </source>
</reference>
<protein>
    <submittedName>
        <fullName evidence="2">Uncharacterized protein</fullName>
    </submittedName>
</protein>
<dbReference type="EMBL" id="JAFIQS010000019">
    <property type="protein sequence ID" value="KAG5162454.1"/>
    <property type="molecule type" value="Genomic_DNA"/>
</dbReference>
<gene>
    <name evidence="2" type="ORF">JR316_012779</name>
</gene>
<organism evidence="2">
    <name type="scientific">Psilocybe cubensis</name>
    <name type="common">Psychedelic mushroom</name>
    <name type="synonym">Stropharia cubensis</name>
    <dbReference type="NCBI Taxonomy" id="181762"/>
    <lineage>
        <taxon>Eukaryota</taxon>
        <taxon>Fungi</taxon>
        <taxon>Dikarya</taxon>
        <taxon>Basidiomycota</taxon>
        <taxon>Agaricomycotina</taxon>
        <taxon>Agaricomycetes</taxon>
        <taxon>Agaricomycetidae</taxon>
        <taxon>Agaricales</taxon>
        <taxon>Agaricineae</taxon>
        <taxon>Strophariaceae</taxon>
        <taxon>Psilocybe</taxon>
    </lineage>
</organism>
<comment type="caution">
    <text evidence="2">The sequence shown here is derived from an EMBL/GenBank/DDBJ whole genome shotgun (WGS) entry which is preliminary data.</text>
</comment>
<name>A0A8H8CEZ7_PSICU</name>